<gene>
    <name evidence="1" type="ordered locus">Sros_4444</name>
</gene>
<protein>
    <submittedName>
        <fullName evidence="1">Uncharacterized protein</fullName>
    </submittedName>
</protein>
<evidence type="ECO:0000313" key="2">
    <source>
        <dbReference type="Proteomes" id="UP000002029"/>
    </source>
</evidence>
<dbReference type="EMBL" id="CP001814">
    <property type="protein sequence ID" value="ACZ87314.1"/>
    <property type="molecule type" value="Genomic_DNA"/>
</dbReference>
<name>D2B1L2_STRRD</name>
<dbReference type="HOGENOM" id="CLU_3141341_0_0_11"/>
<accession>D2B1L2</accession>
<dbReference type="AlphaFoldDB" id="D2B1L2"/>
<proteinExistence type="predicted"/>
<keyword evidence="2" id="KW-1185">Reference proteome</keyword>
<sequence length="49" mass="4907">MVEIKSAAEICSPGAGCPVDGGSSCTRSGRGTILRKGGPTGVKCPAWTR</sequence>
<dbReference type="KEGG" id="sro:Sros_4444"/>
<dbReference type="Proteomes" id="UP000002029">
    <property type="component" value="Chromosome"/>
</dbReference>
<dbReference type="STRING" id="479432.Sros_4444"/>
<organism evidence="1 2">
    <name type="scientific">Streptosporangium roseum (strain ATCC 12428 / DSM 43021 / JCM 3005 / KCTC 9067 / NCIMB 10171 / NRRL 2505 / NI 9100)</name>
    <dbReference type="NCBI Taxonomy" id="479432"/>
    <lineage>
        <taxon>Bacteria</taxon>
        <taxon>Bacillati</taxon>
        <taxon>Actinomycetota</taxon>
        <taxon>Actinomycetes</taxon>
        <taxon>Streptosporangiales</taxon>
        <taxon>Streptosporangiaceae</taxon>
        <taxon>Streptosporangium</taxon>
    </lineage>
</organism>
<reference evidence="1 2" key="1">
    <citation type="journal article" date="2010" name="Stand. Genomic Sci.">
        <title>Complete genome sequence of Streptosporangium roseum type strain (NI 9100).</title>
        <authorList>
            <person name="Nolan M."/>
            <person name="Sikorski J."/>
            <person name="Jando M."/>
            <person name="Lucas S."/>
            <person name="Lapidus A."/>
            <person name="Glavina Del Rio T."/>
            <person name="Chen F."/>
            <person name="Tice H."/>
            <person name="Pitluck S."/>
            <person name="Cheng J.F."/>
            <person name="Chertkov O."/>
            <person name="Sims D."/>
            <person name="Meincke L."/>
            <person name="Brettin T."/>
            <person name="Han C."/>
            <person name="Detter J.C."/>
            <person name="Bruce D."/>
            <person name="Goodwin L."/>
            <person name="Land M."/>
            <person name="Hauser L."/>
            <person name="Chang Y.J."/>
            <person name="Jeffries C.D."/>
            <person name="Ivanova N."/>
            <person name="Mavromatis K."/>
            <person name="Mikhailova N."/>
            <person name="Chen A."/>
            <person name="Palaniappan K."/>
            <person name="Chain P."/>
            <person name="Rohde M."/>
            <person name="Goker M."/>
            <person name="Bristow J."/>
            <person name="Eisen J.A."/>
            <person name="Markowitz V."/>
            <person name="Hugenholtz P."/>
            <person name="Kyrpides N.C."/>
            <person name="Klenk H.P."/>
        </authorList>
    </citation>
    <scope>NUCLEOTIDE SEQUENCE [LARGE SCALE GENOMIC DNA]</scope>
    <source>
        <strain evidence="2">ATCC 12428 / DSM 43021 / JCM 3005 / NI 9100</strain>
    </source>
</reference>
<evidence type="ECO:0000313" key="1">
    <source>
        <dbReference type="EMBL" id="ACZ87314.1"/>
    </source>
</evidence>